<dbReference type="PANTHER" id="PTHR13789">
    <property type="entry name" value="MONOOXYGENASE"/>
    <property type="match status" value="1"/>
</dbReference>
<dbReference type="SUPFAM" id="SSF51905">
    <property type="entry name" value="FAD/NAD(P)-binding domain"/>
    <property type="match status" value="1"/>
</dbReference>
<evidence type="ECO:0000256" key="1">
    <source>
        <dbReference type="ARBA" id="ARBA00007992"/>
    </source>
</evidence>
<dbReference type="InterPro" id="IPR050493">
    <property type="entry name" value="FAD-dep_Monooxygenase_BioMet"/>
</dbReference>
<dbReference type="Gene3D" id="3.50.50.60">
    <property type="entry name" value="FAD/NAD(P)-binding domain"/>
    <property type="match status" value="1"/>
</dbReference>
<evidence type="ECO:0000256" key="2">
    <source>
        <dbReference type="ARBA" id="ARBA00022630"/>
    </source>
</evidence>
<keyword evidence="5" id="KW-0503">Monooxygenase</keyword>
<dbReference type="EMBL" id="ML179251">
    <property type="protein sequence ID" value="THU93355.1"/>
    <property type="molecule type" value="Genomic_DNA"/>
</dbReference>
<dbReference type="OrthoDB" id="5428495at2759"/>
<reference evidence="7 8" key="1">
    <citation type="journal article" date="2019" name="Nat. Ecol. Evol.">
        <title>Megaphylogeny resolves global patterns of mushroom evolution.</title>
        <authorList>
            <person name="Varga T."/>
            <person name="Krizsan K."/>
            <person name="Foldi C."/>
            <person name="Dima B."/>
            <person name="Sanchez-Garcia M."/>
            <person name="Sanchez-Ramirez S."/>
            <person name="Szollosi G.J."/>
            <person name="Szarkandi J.G."/>
            <person name="Papp V."/>
            <person name="Albert L."/>
            <person name="Andreopoulos W."/>
            <person name="Angelini C."/>
            <person name="Antonin V."/>
            <person name="Barry K.W."/>
            <person name="Bougher N.L."/>
            <person name="Buchanan P."/>
            <person name="Buyck B."/>
            <person name="Bense V."/>
            <person name="Catcheside P."/>
            <person name="Chovatia M."/>
            <person name="Cooper J."/>
            <person name="Damon W."/>
            <person name="Desjardin D."/>
            <person name="Finy P."/>
            <person name="Geml J."/>
            <person name="Haridas S."/>
            <person name="Hughes K."/>
            <person name="Justo A."/>
            <person name="Karasinski D."/>
            <person name="Kautmanova I."/>
            <person name="Kiss B."/>
            <person name="Kocsube S."/>
            <person name="Kotiranta H."/>
            <person name="LaButti K.M."/>
            <person name="Lechner B.E."/>
            <person name="Liimatainen K."/>
            <person name="Lipzen A."/>
            <person name="Lukacs Z."/>
            <person name="Mihaltcheva S."/>
            <person name="Morgado L.N."/>
            <person name="Niskanen T."/>
            <person name="Noordeloos M.E."/>
            <person name="Ohm R.A."/>
            <person name="Ortiz-Santana B."/>
            <person name="Ovrebo C."/>
            <person name="Racz N."/>
            <person name="Riley R."/>
            <person name="Savchenko A."/>
            <person name="Shiryaev A."/>
            <person name="Soop K."/>
            <person name="Spirin V."/>
            <person name="Szebenyi C."/>
            <person name="Tomsovsky M."/>
            <person name="Tulloss R.E."/>
            <person name="Uehling J."/>
            <person name="Grigoriev I.V."/>
            <person name="Vagvolgyi C."/>
            <person name="Papp T."/>
            <person name="Martin F.M."/>
            <person name="Miettinen O."/>
            <person name="Hibbett D.S."/>
            <person name="Nagy L.G."/>
        </authorList>
    </citation>
    <scope>NUCLEOTIDE SEQUENCE [LARGE SCALE GENOMIC DNA]</scope>
    <source>
        <strain evidence="7 8">CBS 962.96</strain>
    </source>
</reference>
<evidence type="ECO:0000259" key="6">
    <source>
        <dbReference type="Pfam" id="PF01494"/>
    </source>
</evidence>
<organism evidence="7 8">
    <name type="scientific">Dendrothele bispora (strain CBS 962.96)</name>
    <dbReference type="NCBI Taxonomy" id="1314807"/>
    <lineage>
        <taxon>Eukaryota</taxon>
        <taxon>Fungi</taxon>
        <taxon>Dikarya</taxon>
        <taxon>Basidiomycota</taxon>
        <taxon>Agaricomycotina</taxon>
        <taxon>Agaricomycetes</taxon>
        <taxon>Agaricomycetidae</taxon>
        <taxon>Agaricales</taxon>
        <taxon>Agaricales incertae sedis</taxon>
        <taxon>Dendrothele</taxon>
    </lineage>
</organism>
<evidence type="ECO:0000256" key="3">
    <source>
        <dbReference type="ARBA" id="ARBA00022827"/>
    </source>
</evidence>
<dbReference type="InterPro" id="IPR036188">
    <property type="entry name" value="FAD/NAD-bd_sf"/>
</dbReference>
<name>A0A4V4HF35_DENBC</name>
<evidence type="ECO:0000313" key="7">
    <source>
        <dbReference type="EMBL" id="THU93355.1"/>
    </source>
</evidence>
<dbReference type="InterPro" id="IPR002938">
    <property type="entry name" value="FAD-bd"/>
</dbReference>
<keyword evidence="2" id="KW-0285">Flavoprotein</keyword>
<dbReference type="AlphaFoldDB" id="A0A4V4HF35"/>
<dbReference type="GO" id="GO:0004497">
    <property type="term" value="F:monooxygenase activity"/>
    <property type="evidence" value="ECO:0007669"/>
    <property type="project" value="UniProtKB-KW"/>
</dbReference>
<dbReference type="PRINTS" id="PR00420">
    <property type="entry name" value="RNGMNOXGNASE"/>
</dbReference>
<keyword evidence="8" id="KW-1185">Reference proteome</keyword>
<sequence length="453" mass="51144">MYQTKAEHVLNFTVVGGSIGGLSAAYCIHQAGHNVMVLEKHDMAVFKSQAGSDLRVPPNMTRLLGEFPGTEELLHKCASIIPGHIFIEGSEPVGKMTYKEEMFADLGAGFYRMPYVDLWSHLYSLCSSSNIECRFNSQVTEVIIGDSSAGVSVVLDTGEHIHGDIVIGADGHNSVVRRTILENQQEDPQDDAGERSTPTNLSNVHEWITCRLSIPQLEIGKDPELQSLIENDWWTVWLSCGLFYNASREGNEYYGLNIFYPFRQFQVDDMDWNVKQTCLSPEELQSTEGEPRLKKLLSLASSCHRVNQTNYNLKVFTNKTMQLIIIGDAAHAAIMNGVHNAAIAVEDAYALGFLFSKVSDQHQVPLFLKGYNEIRQKRTKMIRESDSGVLTVHTLPPGVAHDARNEIFKKTLEKEDDEYDDIYSQIIQDYITQCNYDSKDAIEEWWHNWGRLI</sequence>
<gene>
    <name evidence="7" type="ORF">K435DRAFT_725501</name>
</gene>
<protein>
    <submittedName>
        <fullName evidence="7">FAD/NAD(P)-binding domain-containing protein</fullName>
    </submittedName>
</protein>
<feature type="domain" description="FAD-binding" evidence="6">
    <location>
        <begin position="13"/>
        <end position="183"/>
    </location>
</feature>
<evidence type="ECO:0000256" key="4">
    <source>
        <dbReference type="ARBA" id="ARBA00023002"/>
    </source>
</evidence>
<accession>A0A4V4HF35</accession>
<keyword evidence="4" id="KW-0560">Oxidoreductase</keyword>
<evidence type="ECO:0000256" key="5">
    <source>
        <dbReference type="ARBA" id="ARBA00023033"/>
    </source>
</evidence>
<dbReference type="Pfam" id="PF01494">
    <property type="entry name" value="FAD_binding_3"/>
    <property type="match status" value="1"/>
</dbReference>
<dbReference type="PANTHER" id="PTHR13789:SF314">
    <property type="entry name" value="FAD-BINDING DOMAIN-CONTAINING PROTEIN"/>
    <property type="match status" value="1"/>
</dbReference>
<keyword evidence="3" id="KW-0274">FAD</keyword>
<proteinExistence type="inferred from homology"/>
<evidence type="ECO:0000313" key="8">
    <source>
        <dbReference type="Proteomes" id="UP000297245"/>
    </source>
</evidence>
<comment type="similarity">
    <text evidence="1">Belongs to the paxM FAD-dependent monooxygenase family.</text>
</comment>
<dbReference type="GO" id="GO:0071949">
    <property type="term" value="F:FAD binding"/>
    <property type="evidence" value="ECO:0007669"/>
    <property type="project" value="InterPro"/>
</dbReference>
<dbReference type="Proteomes" id="UP000297245">
    <property type="component" value="Unassembled WGS sequence"/>
</dbReference>